<sequence length="105" mass="11776">MYGFEMRGGKSWFAMEVKSFEISIVEATSKLRGVLLESGRGCSNRIRFGEVSLSCLLEGVEGCCKEKGSKVCNKVWKLRRVQNGVGRFILSSICNMEAKRLTLIF</sequence>
<dbReference type="Proteomes" id="UP000288805">
    <property type="component" value="Unassembled WGS sequence"/>
</dbReference>
<dbReference type="EMBL" id="QGNW01002586">
    <property type="protein sequence ID" value="RVW16661.1"/>
    <property type="molecule type" value="Genomic_DNA"/>
</dbReference>
<comment type="caution">
    <text evidence="1">The sequence shown here is derived from an EMBL/GenBank/DDBJ whole genome shotgun (WGS) entry which is preliminary data.</text>
</comment>
<name>A0A438C0B6_VITVI</name>
<accession>A0A438C0B6</accession>
<protein>
    <submittedName>
        <fullName evidence="1">Uncharacterized protein</fullName>
    </submittedName>
</protein>
<dbReference type="AlphaFoldDB" id="A0A438C0B6"/>
<reference evidence="1 2" key="1">
    <citation type="journal article" date="2018" name="PLoS Genet.">
        <title>Population sequencing reveals clonal diversity and ancestral inbreeding in the grapevine cultivar Chardonnay.</title>
        <authorList>
            <person name="Roach M.J."/>
            <person name="Johnson D.L."/>
            <person name="Bohlmann J."/>
            <person name="van Vuuren H.J."/>
            <person name="Jones S.J."/>
            <person name="Pretorius I.S."/>
            <person name="Schmidt S.A."/>
            <person name="Borneman A.R."/>
        </authorList>
    </citation>
    <scope>NUCLEOTIDE SEQUENCE [LARGE SCALE GENOMIC DNA]</scope>
    <source>
        <strain evidence="2">cv. Chardonnay</strain>
        <tissue evidence="1">Leaf</tissue>
    </source>
</reference>
<evidence type="ECO:0000313" key="2">
    <source>
        <dbReference type="Proteomes" id="UP000288805"/>
    </source>
</evidence>
<organism evidence="1 2">
    <name type="scientific">Vitis vinifera</name>
    <name type="common">Grape</name>
    <dbReference type="NCBI Taxonomy" id="29760"/>
    <lineage>
        <taxon>Eukaryota</taxon>
        <taxon>Viridiplantae</taxon>
        <taxon>Streptophyta</taxon>
        <taxon>Embryophyta</taxon>
        <taxon>Tracheophyta</taxon>
        <taxon>Spermatophyta</taxon>
        <taxon>Magnoliopsida</taxon>
        <taxon>eudicotyledons</taxon>
        <taxon>Gunneridae</taxon>
        <taxon>Pentapetalae</taxon>
        <taxon>rosids</taxon>
        <taxon>Vitales</taxon>
        <taxon>Vitaceae</taxon>
        <taxon>Viteae</taxon>
        <taxon>Vitis</taxon>
    </lineage>
</organism>
<evidence type="ECO:0000313" key="1">
    <source>
        <dbReference type="EMBL" id="RVW16661.1"/>
    </source>
</evidence>
<gene>
    <name evidence="1" type="ORF">CK203_080896</name>
</gene>
<proteinExistence type="predicted"/>